<reference evidence="1" key="1">
    <citation type="submission" date="2006-10" db="EMBL/GenBank/DDBJ databases">
        <authorList>
            <person name="Amadeo P."/>
            <person name="Zhao Q."/>
            <person name="Wortman J."/>
            <person name="Fraser-Liggett C."/>
            <person name="Carlton J."/>
        </authorList>
    </citation>
    <scope>NUCLEOTIDE SEQUENCE</scope>
    <source>
        <strain evidence="1">G3</strain>
    </source>
</reference>
<dbReference type="InParanoid" id="A2FWV9"/>
<gene>
    <name evidence="1" type="ORF">TVAG_097010</name>
</gene>
<keyword evidence="2" id="KW-1185">Reference proteome</keyword>
<reference evidence="1" key="2">
    <citation type="journal article" date="2007" name="Science">
        <title>Draft genome sequence of the sexually transmitted pathogen Trichomonas vaginalis.</title>
        <authorList>
            <person name="Carlton J.M."/>
            <person name="Hirt R.P."/>
            <person name="Silva J.C."/>
            <person name="Delcher A.L."/>
            <person name="Schatz M."/>
            <person name="Zhao Q."/>
            <person name="Wortman J.R."/>
            <person name="Bidwell S.L."/>
            <person name="Alsmark U.C.M."/>
            <person name="Besteiro S."/>
            <person name="Sicheritz-Ponten T."/>
            <person name="Noel C.J."/>
            <person name="Dacks J.B."/>
            <person name="Foster P.G."/>
            <person name="Simillion C."/>
            <person name="Van de Peer Y."/>
            <person name="Miranda-Saavedra D."/>
            <person name="Barton G.J."/>
            <person name="Westrop G.D."/>
            <person name="Mueller S."/>
            <person name="Dessi D."/>
            <person name="Fiori P.L."/>
            <person name="Ren Q."/>
            <person name="Paulsen I."/>
            <person name="Zhang H."/>
            <person name="Bastida-Corcuera F.D."/>
            <person name="Simoes-Barbosa A."/>
            <person name="Brown M.T."/>
            <person name="Hayes R.D."/>
            <person name="Mukherjee M."/>
            <person name="Okumura C.Y."/>
            <person name="Schneider R."/>
            <person name="Smith A.J."/>
            <person name="Vanacova S."/>
            <person name="Villalvazo M."/>
            <person name="Haas B.J."/>
            <person name="Pertea M."/>
            <person name="Feldblyum T.V."/>
            <person name="Utterback T.R."/>
            <person name="Shu C.L."/>
            <person name="Osoegawa K."/>
            <person name="de Jong P.J."/>
            <person name="Hrdy I."/>
            <person name="Horvathova L."/>
            <person name="Zubacova Z."/>
            <person name="Dolezal P."/>
            <person name="Malik S.B."/>
            <person name="Logsdon J.M. Jr."/>
            <person name="Henze K."/>
            <person name="Gupta A."/>
            <person name="Wang C.C."/>
            <person name="Dunne R.L."/>
            <person name="Upcroft J.A."/>
            <person name="Upcroft P."/>
            <person name="White O."/>
            <person name="Salzberg S.L."/>
            <person name="Tang P."/>
            <person name="Chiu C.-H."/>
            <person name="Lee Y.-S."/>
            <person name="Embley T.M."/>
            <person name="Coombs G.H."/>
            <person name="Mottram J.C."/>
            <person name="Tachezy J."/>
            <person name="Fraser-Liggett C.M."/>
            <person name="Johnson P.J."/>
        </authorList>
    </citation>
    <scope>NUCLEOTIDE SEQUENCE [LARGE SCALE GENOMIC DNA]</scope>
    <source>
        <strain evidence="1">G3</strain>
    </source>
</reference>
<dbReference type="VEuPathDB" id="TrichDB:TVAGG3_0149890"/>
<protein>
    <submittedName>
        <fullName evidence="1">Uncharacterized protein</fullName>
    </submittedName>
</protein>
<dbReference type="AlphaFoldDB" id="A2FWV9"/>
<name>A2FWV9_TRIV3</name>
<dbReference type="EMBL" id="DS114094">
    <property type="protein sequence ID" value="EAX90615.1"/>
    <property type="molecule type" value="Genomic_DNA"/>
</dbReference>
<organism evidence="1 2">
    <name type="scientific">Trichomonas vaginalis (strain ATCC PRA-98 / G3)</name>
    <dbReference type="NCBI Taxonomy" id="412133"/>
    <lineage>
        <taxon>Eukaryota</taxon>
        <taxon>Metamonada</taxon>
        <taxon>Parabasalia</taxon>
        <taxon>Trichomonadida</taxon>
        <taxon>Trichomonadidae</taxon>
        <taxon>Trichomonas</taxon>
    </lineage>
</organism>
<dbReference type="Proteomes" id="UP000001542">
    <property type="component" value="Unassembled WGS sequence"/>
</dbReference>
<evidence type="ECO:0000313" key="1">
    <source>
        <dbReference type="EMBL" id="EAX90615.1"/>
    </source>
</evidence>
<dbReference type="VEuPathDB" id="TrichDB:TVAG_097010"/>
<proteinExistence type="predicted"/>
<evidence type="ECO:0000313" key="2">
    <source>
        <dbReference type="Proteomes" id="UP000001542"/>
    </source>
</evidence>
<accession>A2FWV9</accession>
<sequence>MNHSNPYTTKVYRVDTLTIPTDISKIEDTITFILVDNTTSEILNYTEFKDISVIPQLTIESLTVTNNLMENGAVIALLGGELPCRVTFANEVDIKILKLTEVTVRKRLSPVGNSKNVFDFSFVPSATSGTSVMSADITFTQLGIEKTAYLSLRFIDIKYNTKYLPLTGNITGKLEIIHSVPSGLYPFKTAANFGNSSTTPEDYNFEIIETTPASFSIDLTVQITYDQNGQLPSQITFAAISAKGIYCTKTFDIEFVKELEIESITDTSSTHTYKVGSRMSLKIKTKKPHPIEASSFKYLFTDSESLEMDETNSQTLDVERVSKVPNTENEFILSFLIPSTVTVGQQKLLLQVISPASFASSVYSFDVTIEAGPAVSSISCRKTEDMYPSGYYILFKCNIDNYESSEVTYKGKVGNHDPAADSSQYNLKVRMEAVGASNEFNVQVGVTDQTVEQTIVSIAMIKADSSAAIIKYCEVSNLKICALPDIQYISPSVFPEQFSTAAFNFKVKYICDFSTMKVQYCGYTARYYQNAISVSSLGADNTFSVTIKLAYDSVDFKFIDKFNNVDTAYVELNTNRFSNTAFSCSIIDKKDEYHEGDIVQVRCTARYSRQSYAPREFYFLDYTSNKVSIPKSCTEALRASLPIICEFNTLQNR</sequence>